<dbReference type="Proteomes" id="UP000283269">
    <property type="component" value="Unassembled WGS sequence"/>
</dbReference>
<evidence type="ECO:0000313" key="1">
    <source>
        <dbReference type="EMBL" id="PPQ84266.1"/>
    </source>
</evidence>
<protein>
    <submittedName>
        <fullName evidence="1">Uncharacterized protein</fullName>
    </submittedName>
</protein>
<dbReference type="AlphaFoldDB" id="A0A409X0K9"/>
<sequence>MNQSSTHTIDGRKVGIIKMPLQNCMQKAKILCQQTLDGFDHQMKKKMHADFLNLGQSAMDISPTMKSRNKLRRQWTYC</sequence>
<gene>
    <name evidence="1" type="ORF">CVT25_013165</name>
</gene>
<accession>A0A409X0K9</accession>
<evidence type="ECO:0000313" key="2">
    <source>
        <dbReference type="Proteomes" id="UP000283269"/>
    </source>
</evidence>
<comment type="caution">
    <text evidence="1">The sequence shown here is derived from an EMBL/GenBank/DDBJ whole genome shotgun (WGS) entry which is preliminary data.</text>
</comment>
<reference evidence="1 2" key="1">
    <citation type="journal article" date="2018" name="Evol. Lett.">
        <title>Horizontal gene cluster transfer increased hallucinogenic mushroom diversity.</title>
        <authorList>
            <person name="Reynolds H.T."/>
            <person name="Vijayakumar V."/>
            <person name="Gluck-Thaler E."/>
            <person name="Korotkin H.B."/>
            <person name="Matheny P.B."/>
            <person name="Slot J.C."/>
        </authorList>
    </citation>
    <scope>NUCLEOTIDE SEQUENCE [LARGE SCALE GENOMIC DNA]</scope>
    <source>
        <strain evidence="1 2">2631</strain>
    </source>
</reference>
<keyword evidence="2" id="KW-1185">Reference proteome</keyword>
<dbReference type="EMBL" id="NHYD01002903">
    <property type="protein sequence ID" value="PPQ84266.1"/>
    <property type="molecule type" value="Genomic_DNA"/>
</dbReference>
<proteinExistence type="predicted"/>
<name>A0A409X0K9_PSICY</name>
<organism evidence="1 2">
    <name type="scientific">Psilocybe cyanescens</name>
    <dbReference type="NCBI Taxonomy" id="93625"/>
    <lineage>
        <taxon>Eukaryota</taxon>
        <taxon>Fungi</taxon>
        <taxon>Dikarya</taxon>
        <taxon>Basidiomycota</taxon>
        <taxon>Agaricomycotina</taxon>
        <taxon>Agaricomycetes</taxon>
        <taxon>Agaricomycetidae</taxon>
        <taxon>Agaricales</taxon>
        <taxon>Agaricineae</taxon>
        <taxon>Strophariaceae</taxon>
        <taxon>Psilocybe</taxon>
    </lineage>
</organism>
<dbReference type="InParanoid" id="A0A409X0K9"/>